<evidence type="ECO:0000313" key="2">
    <source>
        <dbReference type="Proteomes" id="UP000061569"/>
    </source>
</evidence>
<protein>
    <submittedName>
        <fullName evidence="1">Uncharacterized protein</fullName>
    </submittedName>
</protein>
<evidence type="ECO:0000313" key="1">
    <source>
        <dbReference type="EMBL" id="ALN58820.1"/>
    </source>
</evidence>
<dbReference type="OrthoDB" id="4764194at2"/>
<dbReference type="KEGG" id="lez:GLE_3475"/>
<reference evidence="1 2" key="1">
    <citation type="submission" date="2015-11" db="EMBL/GenBank/DDBJ databases">
        <title>Genome sequences of Lysobacter enzymogenes strain C3 and Lysobacter antibioticus ATCC 29479.</title>
        <authorList>
            <person name="Kobayashi D.Y."/>
        </authorList>
    </citation>
    <scope>NUCLEOTIDE SEQUENCE [LARGE SCALE GENOMIC DNA]</scope>
    <source>
        <strain evidence="1 2">C3</strain>
    </source>
</reference>
<proteinExistence type="predicted"/>
<gene>
    <name evidence="1" type="ORF">GLE_3475</name>
</gene>
<accession>A0A0S2DJV3</accession>
<dbReference type="Proteomes" id="UP000061569">
    <property type="component" value="Chromosome"/>
</dbReference>
<dbReference type="PATRIC" id="fig|69.6.peg.3422"/>
<name>A0A0S2DJV3_LYSEN</name>
<organism evidence="1 2">
    <name type="scientific">Lysobacter enzymogenes</name>
    <dbReference type="NCBI Taxonomy" id="69"/>
    <lineage>
        <taxon>Bacteria</taxon>
        <taxon>Pseudomonadati</taxon>
        <taxon>Pseudomonadota</taxon>
        <taxon>Gammaproteobacteria</taxon>
        <taxon>Lysobacterales</taxon>
        <taxon>Lysobacteraceae</taxon>
        <taxon>Lysobacter</taxon>
    </lineage>
</organism>
<dbReference type="AlphaFoldDB" id="A0A0S2DJV3"/>
<dbReference type="EMBL" id="CP013140">
    <property type="protein sequence ID" value="ALN58820.1"/>
    <property type="molecule type" value="Genomic_DNA"/>
</dbReference>
<dbReference type="STRING" id="69.GLE_3475"/>
<sequence>MHTVLVILGGFVLLAVCLLAGRGFGGAGAAPLILAIKAFLPLWLLGAGINLYIGVARAGYTVAEELPIFLGVYAVPAAVAALLWWRLAKS</sequence>